<protein>
    <submittedName>
        <fullName evidence="2">Putative transposase</fullName>
    </submittedName>
</protein>
<dbReference type="Proteomes" id="UP000255087">
    <property type="component" value="Unassembled WGS sequence"/>
</dbReference>
<dbReference type="Pfam" id="PF13358">
    <property type="entry name" value="DDE_3"/>
    <property type="match status" value="1"/>
</dbReference>
<evidence type="ECO:0000313" key="3">
    <source>
        <dbReference type="Proteomes" id="UP000255087"/>
    </source>
</evidence>
<dbReference type="AlphaFoldDB" id="A0A380Q5E6"/>
<organism evidence="2 3">
    <name type="scientific">Yersinia pseudotuberculosis</name>
    <dbReference type="NCBI Taxonomy" id="633"/>
    <lineage>
        <taxon>Bacteria</taxon>
        <taxon>Pseudomonadati</taxon>
        <taxon>Pseudomonadota</taxon>
        <taxon>Gammaproteobacteria</taxon>
        <taxon>Enterobacterales</taxon>
        <taxon>Yersiniaceae</taxon>
        <taxon>Yersinia</taxon>
    </lineage>
</organism>
<feature type="domain" description="Tc1-like transposase DDE" evidence="1">
    <location>
        <begin position="5"/>
        <end position="87"/>
    </location>
</feature>
<sequence length="92" mass="10419">MANPVFYEDEVDIDLNPKIGADWCMKGQQKRITTPGQNQKHYLAGTVNAMTGRVDYVSGSSKNSILFINMLEKLRQTYRRAETINVVTCGNY</sequence>
<proteinExistence type="predicted"/>
<dbReference type="InterPro" id="IPR038717">
    <property type="entry name" value="Tc1-like_DDE_dom"/>
</dbReference>
<dbReference type="EMBL" id="UHJC01000001">
    <property type="protein sequence ID" value="SUP81020.1"/>
    <property type="molecule type" value="Genomic_DNA"/>
</dbReference>
<evidence type="ECO:0000259" key="1">
    <source>
        <dbReference type="Pfam" id="PF13358"/>
    </source>
</evidence>
<gene>
    <name evidence="2" type="ORF">NCTC8580_01096</name>
</gene>
<name>A0A380Q5E6_YERPU</name>
<evidence type="ECO:0000313" key="2">
    <source>
        <dbReference type="EMBL" id="SUP81020.1"/>
    </source>
</evidence>
<reference evidence="2 3" key="1">
    <citation type="submission" date="2018-06" db="EMBL/GenBank/DDBJ databases">
        <authorList>
            <consortium name="Pathogen Informatics"/>
            <person name="Doyle S."/>
        </authorList>
    </citation>
    <scope>NUCLEOTIDE SEQUENCE [LARGE SCALE GENOMIC DNA]</scope>
    <source>
        <strain evidence="2 3">NCTC8580</strain>
    </source>
</reference>
<accession>A0A380Q5E6</accession>